<dbReference type="EC" id="2.8.2.-" evidence="3"/>
<comment type="similarity">
    <text evidence="1 3">Belongs to the sulfotransferase 1 family.</text>
</comment>
<gene>
    <name evidence="5" type="ORF">Salat_1817200</name>
</gene>
<dbReference type="AlphaFoldDB" id="A0AAE1Y2C7"/>
<dbReference type="InterPro" id="IPR027417">
    <property type="entry name" value="P-loop_NTPase"/>
</dbReference>
<comment type="caution">
    <text evidence="5">The sequence shown here is derived from an EMBL/GenBank/DDBJ whole genome shotgun (WGS) entry which is preliminary data.</text>
</comment>
<sequence length="135" mass="15453">MTSRSCSRHLNNVRVGISLASLITRAPGFPVMLFRPMLSSRQALQSRKNTDIILTTMPKFRNHLVKKPSLFPIANRDVFPIDQSPLLTSNPHTLVPFLEYNVYREQENPDFEHIPTAPRIFSTHMPFGILPDSIR</sequence>
<dbReference type="Proteomes" id="UP001293254">
    <property type="component" value="Unassembled WGS sequence"/>
</dbReference>
<proteinExistence type="inferred from homology"/>
<dbReference type="PANTHER" id="PTHR11783">
    <property type="entry name" value="SULFOTRANSFERASE SULT"/>
    <property type="match status" value="1"/>
</dbReference>
<dbReference type="EMBL" id="JACGWO010000007">
    <property type="protein sequence ID" value="KAK4422349.1"/>
    <property type="molecule type" value="Genomic_DNA"/>
</dbReference>
<evidence type="ECO:0000313" key="5">
    <source>
        <dbReference type="EMBL" id="KAK4422349.1"/>
    </source>
</evidence>
<keyword evidence="6" id="KW-1185">Reference proteome</keyword>
<dbReference type="Pfam" id="PF00685">
    <property type="entry name" value="Sulfotransfer_1"/>
    <property type="match status" value="1"/>
</dbReference>
<feature type="domain" description="Sulfotransferase" evidence="4">
    <location>
        <begin position="74"/>
        <end position="134"/>
    </location>
</feature>
<reference evidence="5" key="2">
    <citation type="journal article" date="2024" name="Plant">
        <title>Genomic evolution and insights into agronomic trait innovations of Sesamum species.</title>
        <authorList>
            <person name="Miao H."/>
            <person name="Wang L."/>
            <person name="Qu L."/>
            <person name="Liu H."/>
            <person name="Sun Y."/>
            <person name="Le M."/>
            <person name="Wang Q."/>
            <person name="Wei S."/>
            <person name="Zheng Y."/>
            <person name="Lin W."/>
            <person name="Duan Y."/>
            <person name="Cao H."/>
            <person name="Xiong S."/>
            <person name="Wang X."/>
            <person name="Wei L."/>
            <person name="Li C."/>
            <person name="Ma Q."/>
            <person name="Ju M."/>
            <person name="Zhao R."/>
            <person name="Li G."/>
            <person name="Mu C."/>
            <person name="Tian Q."/>
            <person name="Mei H."/>
            <person name="Zhang T."/>
            <person name="Gao T."/>
            <person name="Zhang H."/>
        </authorList>
    </citation>
    <scope>NUCLEOTIDE SEQUENCE</scope>
    <source>
        <strain evidence="5">3651</strain>
    </source>
</reference>
<evidence type="ECO:0000313" key="6">
    <source>
        <dbReference type="Proteomes" id="UP001293254"/>
    </source>
</evidence>
<protein>
    <recommendedName>
        <fullName evidence="3">Sulfotransferase</fullName>
        <ecNumber evidence="3">2.8.2.-</ecNumber>
    </recommendedName>
</protein>
<accession>A0AAE1Y2C7</accession>
<evidence type="ECO:0000259" key="4">
    <source>
        <dbReference type="Pfam" id="PF00685"/>
    </source>
</evidence>
<dbReference type="Gene3D" id="3.40.50.300">
    <property type="entry name" value="P-loop containing nucleotide triphosphate hydrolases"/>
    <property type="match status" value="1"/>
</dbReference>
<reference evidence="5" key="1">
    <citation type="submission" date="2020-06" db="EMBL/GenBank/DDBJ databases">
        <authorList>
            <person name="Li T."/>
            <person name="Hu X."/>
            <person name="Zhang T."/>
            <person name="Song X."/>
            <person name="Zhang H."/>
            <person name="Dai N."/>
            <person name="Sheng W."/>
            <person name="Hou X."/>
            <person name="Wei L."/>
        </authorList>
    </citation>
    <scope>NUCLEOTIDE SEQUENCE</scope>
    <source>
        <strain evidence="5">3651</strain>
        <tissue evidence="5">Leaf</tissue>
    </source>
</reference>
<evidence type="ECO:0000256" key="2">
    <source>
        <dbReference type="ARBA" id="ARBA00022679"/>
    </source>
</evidence>
<dbReference type="GO" id="GO:0008146">
    <property type="term" value="F:sulfotransferase activity"/>
    <property type="evidence" value="ECO:0007669"/>
    <property type="project" value="InterPro"/>
</dbReference>
<organism evidence="5 6">
    <name type="scientific">Sesamum alatum</name>
    <dbReference type="NCBI Taxonomy" id="300844"/>
    <lineage>
        <taxon>Eukaryota</taxon>
        <taxon>Viridiplantae</taxon>
        <taxon>Streptophyta</taxon>
        <taxon>Embryophyta</taxon>
        <taxon>Tracheophyta</taxon>
        <taxon>Spermatophyta</taxon>
        <taxon>Magnoliopsida</taxon>
        <taxon>eudicotyledons</taxon>
        <taxon>Gunneridae</taxon>
        <taxon>Pentapetalae</taxon>
        <taxon>asterids</taxon>
        <taxon>lamiids</taxon>
        <taxon>Lamiales</taxon>
        <taxon>Pedaliaceae</taxon>
        <taxon>Sesamum</taxon>
    </lineage>
</organism>
<dbReference type="InterPro" id="IPR000863">
    <property type="entry name" value="Sulfotransferase_dom"/>
</dbReference>
<evidence type="ECO:0000256" key="3">
    <source>
        <dbReference type="RuleBase" id="RU361155"/>
    </source>
</evidence>
<name>A0AAE1Y2C7_9LAMI</name>
<keyword evidence="2 3" id="KW-0808">Transferase</keyword>
<evidence type="ECO:0000256" key="1">
    <source>
        <dbReference type="ARBA" id="ARBA00005771"/>
    </source>
</evidence>